<keyword evidence="7 10" id="KW-0648">Protein biosynthesis</keyword>
<sequence>MNQKKSIVKPSPISGFLEFMPEIQLHYDGLLSELRKLFSSHGFVPIDTPVVERLEILAAKGGDVDKEIYTITRARANDDDNSDASVALRYDLTVPLARYVAQHFNNIAFPFKRFHIGSCFRGERPQDGRYRQFTQADIDIINPNNVSLSFDADIPLIVNSALQIIGIDNYVFRISNRKILSGYLEGLNIENLQAATRILDKIDKIGRHGVISALQDELQLDTQKAEQVVKIASISCADLSFVDQVLELGVTNGTLEKGLEELKYVMERLQTSSQNSGRFVVDLSITRGFDYYTGTVYEVKWNDYPHLGSIAAGGRYEDLAGSYIRKSLPGVGMSVGLSRIYGKLVQSGAIAIKKKTPTNVLIAWEDSIDEKSLHTLGEKLRAKNINTEVYFKSDKIQKQLSYANKKAIRYVVFPSLNEVKDLESEEQYVFDIETFKVST</sequence>
<protein>
    <recommendedName>
        <fullName evidence="10">Histidine--tRNA ligase</fullName>
        <ecNumber evidence="10">6.1.1.21</ecNumber>
    </recommendedName>
    <alternativeName>
        <fullName evidence="10">Histidyl-tRNA synthetase</fullName>
        <shortName evidence="10">HisRS</shortName>
    </alternativeName>
</protein>
<feature type="domain" description="Aminoacyl-transfer RNA synthetases class-II family profile" evidence="12">
    <location>
        <begin position="30"/>
        <end position="357"/>
    </location>
</feature>
<dbReference type="Gene3D" id="3.40.50.800">
    <property type="entry name" value="Anticodon-binding domain"/>
    <property type="match status" value="1"/>
</dbReference>
<dbReference type="SUPFAM" id="SSF52954">
    <property type="entry name" value="Class II aaRS ABD-related"/>
    <property type="match status" value="1"/>
</dbReference>
<dbReference type="InterPro" id="IPR036621">
    <property type="entry name" value="Anticodon-bd_dom_sf"/>
</dbReference>
<comment type="subcellular location">
    <subcellularLocation>
        <location evidence="10">Cytoplasm</location>
    </subcellularLocation>
</comment>
<evidence type="ECO:0000256" key="3">
    <source>
        <dbReference type="ARBA" id="ARBA00022490"/>
    </source>
</evidence>
<evidence type="ECO:0000256" key="9">
    <source>
        <dbReference type="ARBA" id="ARBA00047639"/>
    </source>
</evidence>
<dbReference type="CDD" id="cd00773">
    <property type="entry name" value="HisRS-like_core"/>
    <property type="match status" value="1"/>
</dbReference>
<keyword evidence="3 10" id="KW-0963">Cytoplasm</keyword>
<evidence type="ECO:0000256" key="2">
    <source>
        <dbReference type="ARBA" id="ARBA00011738"/>
    </source>
</evidence>
<organism evidence="13">
    <name type="scientific">Erwinia amylovora ATCC BAA-2158</name>
    <dbReference type="NCBI Taxonomy" id="889211"/>
    <lineage>
        <taxon>Bacteria</taxon>
        <taxon>Pseudomonadati</taxon>
        <taxon>Pseudomonadota</taxon>
        <taxon>Gammaproteobacteria</taxon>
        <taxon>Enterobacterales</taxon>
        <taxon>Erwiniaceae</taxon>
        <taxon>Erwinia</taxon>
    </lineage>
</organism>
<feature type="binding site" evidence="11">
    <location>
        <begin position="91"/>
        <end position="93"/>
    </location>
    <ligand>
        <name>L-histidine</name>
        <dbReference type="ChEBI" id="CHEBI:57595"/>
    </ligand>
</feature>
<feature type="binding site" evidence="11">
    <location>
        <position position="121"/>
    </location>
    <ligand>
        <name>L-histidine</name>
        <dbReference type="ChEBI" id="CHEBI:57595"/>
    </ligand>
</feature>
<dbReference type="Gene3D" id="3.30.930.10">
    <property type="entry name" value="Bira Bifunctional Protein, Domain 2"/>
    <property type="match status" value="1"/>
</dbReference>
<evidence type="ECO:0000259" key="12">
    <source>
        <dbReference type="PROSITE" id="PS50862"/>
    </source>
</evidence>
<keyword evidence="5 10" id="KW-0547">Nucleotide-binding</keyword>
<dbReference type="GO" id="GO:0004821">
    <property type="term" value="F:histidine-tRNA ligase activity"/>
    <property type="evidence" value="ECO:0007669"/>
    <property type="project" value="UniProtKB-UniRule"/>
</dbReference>
<dbReference type="HAMAP" id="MF_00127">
    <property type="entry name" value="His_tRNA_synth"/>
    <property type="match status" value="1"/>
</dbReference>
<evidence type="ECO:0000256" key="5">
    <source>
        <dbReference type="ARBA" id="ARBA00022741"/>
    </source>
</evidence>
<comment type="catalytic activity">
    <reaction evidence="9 10">
        <text>tRNA(His) + L-histidine + ATP = L-histidyl-tRNA(His) + AMP + diphosphate + H(+)</text>
        <dbReference type="Rhea" id="RHEA:17313"/>
        <dbReference type="Rhea" id="RHEA-COMP:9665"/>
        <dbReference type="Rhea" id="RHEA-COMP:9689"/>
        <dbReference type="ChEBI" id="CHEBI:15378"/>
        <dbReference type="ChEBI" id="CHEBI:30616"/>
        <dbReference type="ChEBI" id="CHEBI:33019"/>
        <dbReference type="ChEBI" id="CHEBI:57595"/>
        <dbReference type="ChEBI" id="CHEBI:78442"/>
        <dbReference type="ChEBI" id="CHEBI:78527"/>
        <dbReference type="ChEBI" id="CHEBI:456215"/>
        <dbReference type="EC" id="6.1.1.21"/>
    </reaction>
</comment>
<dbReference type="InterPro" id="IPR004516">
    <property type="entry name" value="HisRS/HisZ"/>
</dbReference>
<dbReference type="EC" id="6.1.1.21" evidence="10"/>
<proteinExistence type="inferred from homology"/>
<feature type="binding site" evidence="11">
    <location>
        <position position="287"/>
    </location>
    <ligand>
        <name>L-histidine</name>
        <dbReference type="ChEBI" id="CHEBI:57595"/>
    </ligand>
</feature>
<comment type="subunit">
    <text evidence="2 10">Homodimer.</text>
</comment>
<dbReference type="InterPro" id="IPR015807">
    <property type="entry name" value="His-tRNA-ligase"/>
</dbReference>
<name>E5B9C9_ERWAM</name>
<reference evidence="13" key="1">
    <citation type="journal article" date="2011" name="J. Bacteriol.">
        <title>Genome Sequence of an Erwinia amylovora Strain with Pathogenicity Restricted to Rubus Plants.</title>
        <authorList>
            <person name="Powney R."/>
            <person name="Smits T.H."/>
            <person name="Sawbridge T."/>
            <person name="Frey B."/>
            <person name="Blom J."/>
            <person name="Frey J.E."/>
            <person name="Plummer K.M."/>
            <person name="Beer S.V."/>
            <person name="Luck J."/>
            <person name="Duffy B."/>
            <person name="Rodoni B."/>
        </authorList>
    </citation>
    <scope>NUCLEOTIDE SEQUENCE</scope>
    <source>
        <strain evidence="13">ATCC BAA-2158</strain>
    </source>
</reference>
<dbReference type="PANTHER" id="PTHR11476:SF7">
    <property type="entry name" value="HISTIDINE--TRNA LIGASE"/>
    <property type="match status" value="1"/>
</dbReference>
<evidence type="ECO:0000256" key="11">
    <source>
        <dbReference type="PIRSR" id="PIRSR001549-1"/>
    </source>
</evidence>
<dbReference type="PANTHER" id="PTHR11476">
    <property type="entry name" value="HISTIDYL-TRNA SYNTHETASE"/>
    <property type="match status" value="1"/>
</dbReference>
<dbReference type="PIRSF" id="PIRSF001549">
    <property type="entry name" value="His-tRNA_synth"/>
    <property type="match status" value="1"/>
</dbReference>
<evidence type="ECO:0000256" key="4">
    <source>
        <dbReference type="ARBA" id="ARBA00022598"/>
    </source>
</evidence>
<dbReference type="GO" id="GO:0005524">
    <property type="term" value="F:ATP binding"/>
    <property type="evidence" value="ECO:0007669"/>
    <property type="project" value="UniProtKB-UniRule"/>
</dbReference>
<evidence type="ECO:0000256" key="8">
    <source>
        <dbReference type="ARBA" id="ARBA00023146"/>
    </source>
</evidence>
<dbReference type="InterPro" id="IPR006195">
    <property type="entry name" value="aa-tRNA-synth_II"/>
</dbReference>
<evidence type="ECO:0000256" key="10">
    <source>
        <dbReference type="HAMAP-Rule" id="MF_00127"/>
    </source>
</evidence>
<keyword evidence="8 10" id="KW-0030">Aminoacyl-tRNA synthetase</keyword>
<evidence type="ECO:0000256" key="6">
    <source>
        <dbReference type="ARBA" id="ARBA00022840"/>
    </source>
</evidence>
<feature type="binding site" evidence="11">
    <location>
        <position position="135"/>
    </location>
    <ligand>
        <name>L-histidine</name>
        <dbReference type="ChEBI" id="CHEBI:57595"/>
    </ligand>
</feature>
<dbReference type="Pfam" id="PF13393">
    <property type="entry name" value="tRNA-synt_His"/>
    <property type="match status" value="1"/>
</dbReference>
<dbReference type="InterPro" id="IPR045864">
    <property type="entry name" value="aa-tRNA-synth_II/BPL/LPL"/>
</dbReference>
<evidence type="ECO:0000256" key="1">
    <source>
        <dbReference type="ARBA" id="ARBA00008226"/>
    </source>
</evidence>
<dbReference type="InterPro" id="IPR041715">
    <property type="entry name" value="HisRS-like_core"/>
</dbReference>
<evidence type="ECO:0000256" key="7">
    <source>
        <dbReference type="ARBA" id="ARBA00022917"/>
    </source>
</evidence>
<dbReference type="SUPFAM" id="SSF55681">
    <property type="entry name" value="Class II aaRS and biotin synthetases"/>
    <property type="match status" value="1"/>
</dbReference>
<evidence type="ECO:0000313" key="13">
    <source>
        <dbReference type="EMBL" id="CBX82085.1"/>
    </source>
</evidence>
<dbReference type="PROSITE" id="PS50862">
    <property type="entry name" value="AA_TRNA_LIGASE_II"/>
    <property type="match status" value="1"/>
</dbReference>
<dbReference type="GO" id="GO:0005737">
    <property type="term" value="C:cytoplasm"/>
    <property type="evidence" value="ECO:0007669"/>
    <property type="project" value="UniProtKB-SubCell"/>
</dbReference>
<feature type="binding site" evidence="11">
    <location>
        <begin position="291"/>
        <end position="292"/>
    </location>
    <ligand>
        <name>L-histidine</name>
        <dbReference type="ChEBI" id="CHEBI:57595"/>
    </ligand>
</feature>
<accession>E5B9C9</accession>
<dbReference type="GO" id="GO:0006427">
    <property type="term" value="P:histidyl-tRNA aminoacylation"/>
    <property type="evidence" value="ECO:0007669"/>
    <property type="project" value="UniProtKB-UniRule"/>
</dbReference>
<comment type="similarity">
    <text evidence="1 10">Belongs to the class-II aminoacyl-tRNA synthetase family.</text>
</comment>
<gene>
    <name evidence="10 13" type="primary">hisS</name>
    <name evidence="13" type="ORF">EAIL5_3265</name>
</gene>
<feature type="binding site" evidence="11">
    <location>
        <position position="139"/>
    </location>
    <ligand>
        <name>L-histidine</name>
        <dbReference type="ChEBI" id="CHEBI:57595"/>
    </ligand>
</feature>
<dbReference type="NCBIfam" id="TIGR00442">
    <property type="entry name" value="hisS"/>
    <property type="match status" value="1"/>
</dbReference>
<dbReference type="EMBL" id="FR719196">
    <property type="protein sequence ID" value="CBX82085.1"/>
    <property type="molecule type" value="Genomic_DNA"/>
</dbReference>
<keyword evidence="4 10" id="KW-0436">Ligase</keyword>
<keyword evidence="6 10" id="KW-0067">ATP-binding</keyword>
<dbReference type="AlphaFoldDB" id="E5B9C9"/>